<gene>
    <name evidence="10" type="ORF">CDV56_104745</name>
</gene>
<evidence type="ECO:0000256" key="3">
    <source>
        <dbReference type="ARBA" id="ARBA00007406"/>
    </source>
</evidence>
<dbReference type="GO" id="GO:0005829">
    <property type="term" value="C:cytosol"/>
    <property type="evidence" value="ECO:0007669"/>
    <property type="project" value="TreeGrafter"/>
</dbReference>
<proteinExistence type="inferred from homology"/>
<feature type="compositionally biased region" description="Basic and acidic residues" evidence="8">
    <location>
        <begin position="90"/>
        <end position="109"/>
    </location>
</feature>
<evidence type="ECO:0000256" key="8">
    <source>
        <dbReference type="SAM" id="MobiDB-lite"/>
    </source>
</evidence>
<dbReference type="InterPro" id="IPR020828">
    <property type="entry name" value="GlycerAld_3-P_DH_NAD(P)-bd"/>
</dbReference>
<feature type="compositionally biased region" description="Basic and acidic residues" evidence="8">
    <location>
        <begin position="1"/>
        <end position="32"/>
    </location>
</feature>
<keyword evidence="4" id="KW-0560">Oxidoreductase</keyword>
<protein>
    <recommendedName>
        <fullName evidence="9">Glyceraldehyde 3-phosphate dehydrogenase NAD(P) binding domain-containing protein</fullName>
    </recommendedName>
</protein>
<dbReference type="EMBL" id="NKHU02000129">
    <property type="protein sequence ID" value="RHZ52909.1"/>
    <property type="molecule type" value="Genomic_DNA"/>
</dbReference>
<dbReference type="GO" id="GO:0006096">
    <property type="term" value="P:glycolytic process"/>
    <property type="evidence" value="ECO:0007669"/>
    <property type="project" value="UniProtKB-UniPathway"/>
</dbReference>
<dbReference type="CDD" id="cd05214">
    <property type="entry name" value="GAPDH_I_N"/>
    <property type="match status" value="1"/>
</dbReference>
<feature type="compositionally biased region" description="Basic residues" evidence="8">
    <location>
        <begin position="50"/>
        <end position="67"/>
    </location>
</feature>
<dbReference type="InterPro" id="IPR020829">
    <property type="entry name" value="GlycerAld_3-P_DH_cat"/>
</dbReference>
<dbReference type="Pfam" id="PF02800">
    <property type="entry name" value="Gp_dh_C"/>
    <property type="match status" value="1"/>
</dbReference>
<evidence type="ECO:0000256" key="1">
    <source>
        <dbReference type="ARBA" id="ARBA00004869"/>
    </source>
</evidence>
<dbReference type="STRING" id="41047.A0A397GRK7"/>
<sequence length="516" mass="57294">MPDQKKYTDPQLREEIKEEIKQSDKAMVRSQDRPNSSRPNTKPAAGTTPRPRKPGRTSLKSRWRNGRQTKEGSGTARQDDGTRKRYLPKKAWEGLDEEEKKVKGSKEGKQFVGNTAGAKRRREEVGRGDDGEREEEEEDEEYEDEEENGDNGPLATILRLQDWHQWLRPYRSVDIPANLSRSTDPSGRNVLRAALTRTDLQIVAINHTCTSVQDLIYLIRYDSSMGNLPDSIPIHALSDTLLTIDGHQIALTSERDLQKLNWAALGADYVVECTGKFTKRAQALEHITHAHAKRVIISAPSADSPTYVYGVNSDAYTPDEARRVISCASCTTNCVTPVLKVLQQHFGIAQGFLTTVHAATRSQQVLDGYSKKNRRLGRSVFDNIIPTTTGAAKAIATVLPELTGKVTGVSIRVPTPNVSMIDLTVSTEKPTSLAEILAVFRRAAKSELAGVLSVTDEELVSSDYLGNAHSAVVDAPACSELNPQFFKIMAWYDNEWGYSNRLLDLTKHVALRELDA</sequence>
<dbReference type="PANTHER" id="PTHR10836:SF134">
    <property type="entry name" value="GLYCERALDEHYDE-3-PHOSPHATE DEHYDROGENASE (PHOSPHORYLATING)"/>
    <property type="match status" value="1"/>
</dbReference>
<dbReference type="GO" id="GO:0004365">
    <property type="term" value="F:glyceraldehyde-3-phosphate dehydrogenase (NAD+) (phosphorylating) activity"/>
    <property type="evidence" value="ECO:0007669"/>
    <property type="project" value="TreeGrafter"/>
</dbReference>
<comment type="caution">
    <text evidence="10">The sequence shown here is derived from an EMBL/GenBank/DDBJ whole genome shotgun (WGS) entry which is preliminary data.</text>
</comment>
<dbReference type="CDD" id="cd18126">
    <property type="entry name" value="GAPDH_I_C"/>
    <property type="match status" value="1"/>
</dbReference>
<comment type="similarity">
    <text evidence="3 7">Belongs to the glyceraldehyde-3-phosphate dehydrogenase family.</text>
</comment>
<dbReference type="RefSeq" id="XP_026613450.1">
    <property type="nucleotide sequence ID" value="XM_026758364.1"/>
</dbReference>
<evidence type="ECO:0000313" key="11">
    <source>
        <dbReference type="Proteomes" id="UP000215305"/>
    </source>
</evidence>
<dbReference type="Pfam" id="PF00044">
    <property type="entry name" value="Gp_dh_N"/>
    <property type="match status" value="1"/>
</dbReference>
<dbReference type="GO" id="GO:0051287">
    <property type="term" value="F:NAD binding"/>
    <property type="evidence" value="ECO:0007669"/>
    <property type="project" value="InterPro"/>
</dbReference>
<dbReference type="AlphaFoldDB" id="A0A397GRK7"/>
<dbReference type="FunFam" id="3.40.50.720:FF:000001">
    <property type="entry name" value="Glyceraldehyde-3-phosphate dehydrogenase"/>
    <property type="match status" value="1"/>
</dbReference>
<dbReference type="SUPFAM" id="SSF55347">
    <property type="entry name" value="Glyceraldehyde-3-phosphate dehydrogenase-like, C-terminal domain"/>
    <property type="match status" value="1"/>
</dbReference>
<dbReference type="SUPFAM" id="SSF51735">
    <property type="entry name" value="NAD(P)-binding Rossmann-fold domains"/>
    <property type="match status" value="1"/>
</dbReference>
<evidence type="ECO:0000256" key="5">
    <source>
        <dbReference type="ARBA" id="ARBA00023152"/>
    </source>
</evidence>
<dbReference type="GO" id="GO:0047100">
    <property type="term" value="F:glyceraldehyde-3-phosphate dehydrogenase (NADP+) (phosphorylating) activity"/>
    <property type="evidence" value="ECO:0007669"/>
    <property type="project" value="UniProtKB-EC"/>
</dbReference>
<evidence type="ECO:0000313" key="10">
    <source>
        <dbReference type="EMBL" id="RHZ52909.1"/>
    </source>
</evidence>
<keyword evidence="11" id="KW-1185">Reference proteome</keyword>
<comment type="catalytic activity">
    <reaction evidence="6">
        <text>D-glyceraldehyde 3-phosphate + phosphate + NADP(+) = (2R)-3-phospho-glyceroyl phosphate + NADPH + H(+)</text>
        <dbReference type="Rhea" id="RHEA:10296"/>
        <dbReference type="ChEBI" id="CHEBI:15378"/>
        <dbReference type="ChEBI" id="CHEBI:43474"/>
        <dbReference type="ChEBI" id="CHEBI:57604"/>
        <dbReference type="ChEBI" id="CHEBI:57783"/>
        <dbReference type="ChEBI" id="CHEBI:58349"/>
        <dbReference type="ChEBI" id="CHEBI:59776"/>
        <dbReference type="EC" id="1.2.1.13"/>
    </reaction>
</comment>
<feature type="domain" description="Glyceraldehyde 3-phosphate dehydrogenase NAD(P) binding" evidence="9">
    <location>
        <begin position="187"/>
        <end position="330"/>
    </location>
</feature>
<comment type="pathway">
    <text evidence="2">Carbohydrate biosynthesis; Calvin cycle.</text>
</comment>
<dbReference type="FunFam" id="3.30.360.10:FF:000002">
    <property type="entry name" value="Glyceraldehyde-3-phosphate dehydrogenase"/>
    <property type="match status" value="1"/>
</dbReference>
<dbReference type="PRINTS" id="PR00078">
    <property type="entry name" value="G3PDHDRGNASE"/>
</dbReference>
<dbReference type="SMART" id="SM00846">
    <property type="entry name" value="Gp_dh_N"/>
    <property type="match status" value="1"/>
</dbReference>
<name>A0A397GRK7_ASPTH</name>
<dbReference type="PANTHER" id="PTHR10836">
    <property type="entry name" value="GLYCERALDEHYDE 3-PHOSPHATE DEHYDROGENASE"/>
    <property type="match status" value="1"/>
</dbReference>
<feature type="compositionally biased region" description="Acidic residues" evidence="8">
    <location>
        <begin position="131"/>
        <end position="149"/>
    </location>
</feature>
<accession>A0A397GRK7</accession>
<evidence type="ECO:0000259" key="9">
    <source>
        <dbReference type="SMART" id="SM00846"/>
    </source>
</evidence>
<keyword evidence="5" id="KW-0324">Glycolysis</keyword>
<feature type="region of interest" description="Disordered" evidence="8">
    <location>
        <begin position="1"/>
        <end position="153"/>
    </location>
</feature>
<dbReference type="VEuPathDB" id="FungiDB:CDV56_104745"/>
<evidence type="ECO:0000256" key="6">
    <source>
        <dbReference type="ARBA" id="ARBA00052787"/>
    </source>
</evidence>
<dbReference type="Gene3D" id="3.40.50.720">
    <property type="entry name" value="NAD(P)-binding Rossmann-like Domain"/>
    <property type="match status" value="1"/>
</dbReference>
<reference evidence="10" key="1">
    <citation type="submission" date="2018-08" db="EMBL/GenBank/DDBJ databases">
        <title>Draft genome sequence of azole-resistant Aspergillus thermomutatus (Neosartorya pseudofischeri) strain HMR AF 39, isolated from a human nasal aspirate.</title>
        <authorList>
            <person name="Parent-Michaud M."/>
            <person name="Dufresne P.J."/>
            <person name="Fournier E."/>
            <person name="Martineau C."/>
            <person name="Moreira S."/>
            <person name="Perkins V."/>
            <person name="De Repentigny L."/>
            <person name="Dufresne S.F."/>
        </authorList>
    </citation>
    <scope>NUCLEOTIDE SEQUENCE [LARGE SCALE GENOMIC DNA]</scope>
    <source>
        <strain evidence="10">HMR AF 39</strain>
    </source>
</reference>
<evidence type="ECO:0000256" key="4">
    <source>
        <dbReference type="ARBA" id="ARBA00023002"/>
    </source>
</evidence>
<feature type="compositionally biased region" description="Basic and acidic residues" evidence="8">
    <location>
        <begin position="121"/>
        <end position="130"/>
    </location>
</feature>
<dbReference type="InterPro" id="IPR020831">
    <property type="entry name" value="GlycerAld/Erythrose_P_DH"/>
</dbReference>
<comment type="pathway">
    <text evidence="1">Carbohydrate degradation; glycolysis; pyruvate from D-glyceraldehyde 3-phosphate: step 1/5.</text>
</comment>
<dbReference type="InterPro" id="IPR036291">
    <property type="entry name" value="NAD(P)-bd_dom_sf"/>
</dbReference>
<evidence type="ECO:0000256" key="2">
    <source>
        <dbReference type="ARBA" id="ARBA00005215"/>
    </source>
</evidence>
<organism evidence="10 11">
    <name type="scientific">Aspergillus thermomutatus</name>
    <name type="common">Neosartorya pseudofischeri</name>
    <dbReference type="NCBI Taxonomy" id="41047"/>
    <lineage>
        <taxon>Eukaryota</taxon>
        <taxon>Fungi</taxon>
        <taxon>Dikarya</taxon>
        <taxon>Ascomycota</taxon>
        <taxon>Pezizomycotina</taxon>
        <taxon>Eurotiomycetes</taxon>
        <taxon>Eurotiomycetidae</taxon>
        <taxon>Eurotiales</taxon>
        <taxon>Aspergillaceae</taxon>
        <taxon>Aspergillus</taxon>
        <taxon>Aspergillus subgen. Fumigati</taxon>
    </lineage>
</organism>
<evidence type="ECO:0000256" key="7">
    <source>
        <dbReference type="RuleBase" id="RU000397"/>
    </source>
</evidence>
<dbReference type="Proteomes" id="UP000215305">
    <property type="component" value="Unassembled WGS sequence"/>
</dbReference>
<dbReference type="OrthoDB" id="1152826at2759"/>
<dbReference type="GeneID" id="38126719"/>
<dbReference type="UniPathway" id="UPA00109">
    <property type="reaction ID" value="UER00184"/>
</dbReference>
<dbReference type="Gene3D" id="3.30.360.10">
    <property type="entry name" value="Dihydrodipicolinate Reductase, domain 2"/>
    <property type="match status" value="1"/>
</dbReference>